<keyword evidence="8" id="KW-0460">Magnesium</keyword>
<feature type="transmembrane region" description="Helical" evidence="13">
    <location>
        <begin position="183"/>
        <end position="206"/>
    </location>
</feature>
<comment type="caution">
    <text evidence="15">The sequence shown here is derived from an EMBL/GenBank/DDBJ whole genome shotgun (WGS) entry which is preliminary data.</text>
</comment>
<dbReference type="SUPFAM" id="SSF55008">
    <property type="entry name" value="HMA, heavy metal-associated domain"/>
    <property type="match status" value="1"/>
</dbReference>
<evidence type="ECO:0000259" key="14">
    <source>
        <dbReference type="PROSITE" id="PS50846"/>
    </source>
</evidence>
<dbReference type="InterPro" id="IPR001757">
    <property type="entry name" value="P_typ_ATPase"/>
</dbReference>
<keyword evidence="4" id="KW-1003">Cell membrane</keyword>
<evidence type="ECO:0000256" key="9">
    <source>
        <dbReference type="ARBA" id="ARBA00022967"/>
    </source>
</evidence>
<comment type="similarity">
    <text evidence="2">Belongs to the cation transport ATPase (P-type) (TC 3.A.3) family. Type IB subfamily.</text>
</comment>
<feature type="transmembrane region" description="Helical" evidence="13">
    <location>
        <begin position="252"/>
        <end position="273"/>
    </location>
</feature>
<evidence type="ECO:0000313" key="15">
    <source>
        <dbReference type="EMBL" id="KKL47990.1"/>
    </source>
</evidence>
<dbReference type="InterPro" id="IPR021993">
    <property type="entry name" value="ATPase-cat-bd"/>
</dbReference>
<evidence type="ECO:0000256" key="5">
    <source>
        <dbReference type="ARBA" id="ARBA00022553"/>
    </source>
</evidence>
<dbReference type="InterPro" id="IPR008250">
    <property type="entry name" value="ATPase_P-typ_transduc_dom_A_sf"/>
</dbReference>
<protein>
    <recommendedName>
        <fullName evidence="14">HMA domain-containing protein</fullName>
    </recommendedName>
</protein>
<dbReference type="GO" id="GO:0043682">
    <property type="term" value="F:P-type divalent copper transporter activity"/>
    <property type="evidence" value="ECO:0007669"/>
    <property type="project" value="TreeGrafter"/>
</dbReference>
<organism evidence="15">
    <name type="scientific">marine sediment metagenome</name>
    <dbReference type="NCBI Taxonomy" id="412755"/>
    <lineage>
        <taxon>unclassified sequences</taxon>
        <taxon>metagenomes</taxon>
        <taxon>ecological metagenomes</taxon>
    </lineage>
</organism>
<evidence type="ECO:0000256" key="1">
    <source>
        <dbReference type="ARBA" id="ARBA00004651"/>
    </source>
</evidence>
<keyword evidence="10 13" id="KW-1133">Transmembrane helix</keyword>
<dbReference type="PANTHER" id="PTHR43520">
    <property type="entry name" value="ATP7, ISOFORM B"/>
    <property type="match status" value="1"/>
</dbReference>
<dbReference type="GO" id="GO:0005507">
    <property type="term" value="F:copper ion binding"/>
    <property type="evidence" value="ECO:0007669"/>
    <property type="project" value="TreeGrafter"/>
</dbReference>
<dbReference type="InterPro" id="IPR006121">
    <property type="entry name" value="HMA_dom"/>
</dbReference>
<evidence type="ECO:0000256" key="12">
    <source>
        <dbReference type="ARBA" id="ARBA00023136"/>
    </source>
</evidence>
<evidence type="ECO:0000256" key="6">
    <source>
        <dbReference type="ARBA" id="ARBA00022692"/>
    </source>
</evidence>
<dbReference type="EMBL" id="LAZR01033468">
    <property type="protein sequence ID" value="KKL47990.1"/>
    <property type="molecule type" value="Genomic_DNA"/>
</dbReference>
<keyword evidence="6 13" id="KW-0812">Transmembrane</keyword>
<dbReference type="CDD" id="cd00371">
    <property type="entry name" value="HMA"/>
    <property type="match status" value="1"/>
</dbReference>
<dbReference type="GO" id="GO:0055070">
    <property type="term" value="P:copper ion homeostasis"/>
    <property type="evidence" value="ECO:0007669"/>
    <property type="project" value="TreeGrafter"/>
</dbReference>
<keyword evidence="5" id="KW-0597">Phosphoprotein</keyword>
<dbReference type="FunFam" id="2.70.150.10:FF:000002">
    <property type="entry name" value="Copper-transporting ATPase 1, putative"/>
    <property type="match status" value="1"/>
</dbReference>
<evidence type="ECO:0000256" key="8">
    <source>
        <dbReference type="ARBA" id="ARBA00022842"/>
    </source>
</evidence>
<dbReference type="Gene3D" id="2.70.150.10">
    <property type="entry name" value="Calcium-transporting ATPase, cytoplasmic transduction domain A"/>
    <property type="match status" value="1"/>
</dbReference>
<gene>
    <name evidence="15" type="ORF">LCGC14_2330010</name>
</gene>
<keyword evidence="7" id="KW-0479">Metal-binding</keyword>
<feature type="domain" description="HMA" evidence="14">
    <location>
        <begin position="99"/>
        <end position="165"/>
    </location>
</feature>
<reference evidence="15" key="1">
    <citation type="journal article" date="2015" name="Nature">
        <title>Complex archaea that bridge the gap between prokaryotes and eukaryotes.</title>
        <authorList>
            <person name="Spang A."/>
            <person name="Saw J.H."/>
            <person name="Jorgensen S.L."/>
            <person name="Zaremba-Niedzwiedzka K."/>
            <person name="Martijn J."/>
            <person name="Lind A.E."/>
            <person name="van Eijk R."/>
            <person name="Schleper C."/>
            <person name="Guy L."/>
            <person name="Ettema T.J."/>
        </authorList>
    </citation>
    <scope>NUCLEOTIDE SEQUENCE</scope>
</reference>
<dbReference type="NCBIfam" id="TIGR01494">
    <property type="entry name" value="ATPase_P-type"/>
    <property type="match status" value="1"/>
</dbReference>
<evidence type="ECO:0000256" key="13">
    <source>
        <dbReference type="SAM" id="Phobius"/>
    </source>
</evidence>
<proteinExistence type="inferred from homology"/>
<feature type="non-terminal residue" evidence="15">
    <location>
        <position position="545"/>
    </location>
</feature>
<keyword evidence="3" id="KW-0813">Transport</keyword>
<accession>A0A0F9ESU1</accession>
<evidence type="ECO:0000256" key="2">
    <source>
        <dbReference type="ARBA" id="ARBA00006024"/>
    </source>
</evidence>
<dbReference type="SUPFAM" id="SSF81665">
    <property type="entry name" value="Calcium ATPase, transmembrane domain M"/>
    <property type="match status" value="1"/>
</dbReference>
<evidence type="ECO:0000256" key="7">
    <source>
        <dbReference type="ARBA" id="ARBA00022723"/>
    </source>
</evidence>
<dbReference type="InterPro" id="IPR036163">
    <property type="entry name" value="HMA_dom_sf"/>
</dbReference>
<dbReference type="PROSITE" id="PS01047">
    <property type="entry name" value="HMA_1"/>
    <property type="match status" value="1"/>
</dbReference>
<dbReference type="PANTHER" id="PTHR43520:SF5">
    <property type="entry name" value="CATION-TRANSPORTING P-TYPE ATPASE-RELATED"/>
    <property type="match status" value="1"/>
</dbReference>
<evidence type="ECO:0000256" key="3">
    <source>
        <dbReference type="ARBA" id="ARBA00022448"/>
    </source>
</evidence>
<keyword evidence="11" id="KW-0406">Ion transport</keyword>
<name>A0A0F9ESU1_9ZZZZ</name>
<dbReference type="PRINTS" id="PR00119">
    <property type="entry name" value="CATATPASE"/>
</dbReference>
<keyword evidence="9" id="KW-1278">Translocase</keyword>
<evidence type="ECO:0000256" key="11">
    <source>
        <dbReference type="ARBA" id="ARBA00023065"/>
    </source>
</evidence>
<dbReference type="InterPro" id="IPR023298">
    <property type="entry name" value="ATPase_P-typ_TM_dom_sf"/>
</dbReference>
<evidence type="ECO:0000256" key="10">
    <source>
        <dbReference type="ARBA" id="ARBA00022989"/>
    </source>
</evidence>
<dbReference type="GO" id="GO:0005886">
    <property type="term" value="C:plasma membrane"/>
    <property type="evidence" value="ECO:0007669"/>
    <property type="project" value="UniProtKB-SubCell"/>
</dbReference>
<dbReference type="GO" id="GO:0016887">
    <property type="term" value="F:ATP hydrolysis activity"/>
    <property type="evidence" value="ECO:0007669"/>
    <property type="project" value="InterPro"/>
</dbReference>
<dbReference type="Pfam" id="PF00403">
    <property type="entry name" value="HMA"/>
    <property type="match status" value="1"/>
</dbReference>
<dbReference type="SUPFAM" id="SSF81653">
    <property type="entry name" value="Calcium ATPase, transduction domain A"/>
    <property type="match status" value="1"/>
</dbReference>
<evidence type="ECO:0000256" key="4">
    <source>
        <dbReference type="ARBA" id="ARBA00022475"/>
    </source>
</evidence>
<dbReference type="Gene3D" id="3.30.70.100">
    <property type="match status" value="1"/>
</dbReference>
<dbReference type="PROSITE" id="PS00154">
    <property type="entry name" value="ATPASE_E1_E2"/>
    <property type="match status" value="1"/>
</dbReference>
<dbReference type="InterPro" id="IPR017969">
    <property type="entry name" value="Heavy-metal-associated_CS"/>
</dbReference>
<sequence>MPGCEHCLIEFPEYEARRDGKGRAFCCNGCLAVFRFINDEGLSSFYDKRDWDAPGLPRPGVPEEIDVTPYMESVREKPAVSEMSEMSEMSAVSEINKVLEADIYLDGIRCASCVWLVERVLKKTEGVVSARVNYATHRARIRWDPEATGLEPLLMRIYSTGYIPKPYSQSEAQRLRRAEGRDLLVRFGTAAFLSSQLMIYSVALYAGYFQGMEPRTYLALETIAMLLCLPVVFYSGMPIFRSAVAGLGRMHFNMDSLIAIGAGSAFIYSVYGLFTGGKVFFDTAAMIITLILLGRYIESSAKGKAAETMDRLAELVPREATIVVETDTPGSDETRRRVPVETLRVGDMVEVVPGEKFPVDGTVERGESEADESLLTGESLPVFKGRGAHVTGGSQNLYGSVVVRASRVGRDTVLSGIIRAVEDAQAAKPRIQGMADRVVGVFVPIVLVLAAATTTGYYLSGVSFANAVMTGISVLVIACPCSLGLATPLAQLVYTMMASSKGLLIKSGESAELASRIVHVVFDKTGTLTTGSLSLEGFLTLPGGL</sequence>
<feature type="transmembrane region" description="Helical" evidence="13">
    <location>
        <begin position="471"/>
        <end position="494"/>
    </location>
</feature>
<dbReference type="InterPro" id="IPR018303">
    <property type="entry name" value="ATPase_P-typ_P_site"/>
</dbReference>
<feature type="transmembrane region" description="Helical" evidence="13">
    <location>
        <begin position="438"/>
        <end position="459"/>
    </location>
</feature>
<dbReference type="PROSITE" id="PS50846">
    <property type="entry name" value="HMA_2"/>
    <property type="match status" value="1"/>
</dbReference>
<feature type="transmembrane region" description="Helical" evidence="13">
    <location>
        <begin position="218"/>
        <end position="240"/>
    </location>
</feature>
<dbReference type="Pfam" id="PF00122">
    <property type="entry name" value="E1-E2_ATPase"/>
    <property type="match status" value="1"/>
</dbReference>
<comment type="subcellular location">
    <subcellularLocation>
        <location evidence="1">Cell membrane</location>
        <topology evidence="1">Multi-pass membrane protein</topology>
    </subcellularLocation>
</comment>
<dbReference type="GO" id="GO:0005524">
    <property type="term" value="F:ATP binding"/>
    <property type="evidence" value="ECO:0007669"/>
    <property type="project" value="InterPro"/>
</dbReference>
<dbReference type="AlphaFoldDB" id="A0A0F9ESU1"/>
<keyword evidence="12 13" id="KW-0472">Membrane</keyword>
<dbReference type="InterPro" id="IPR059000">
    <property type="entry name" value="ATPase_P-type_domA"/>
</dbReference>
<dbReference type="Pfam" id="PF12156">
    <property type="entry name" value="ATPase-cat_bd"/>
    <property type="match status" value="1"/>
</dbReference>